<keyword evidence="3 9" id="KW-0597">Phosphoprotein</keyword>
<protein>
    <recommendedName>
        <fullName evidence="2">histidine kinase</fullName>
        <ecNumber evidence="2">2.7.13.3</ecNumber>
    </recommendedName>
</protein>
<evidence type="ECO:0000256" key="2">
    <source>
        <dbReference type="ARBA" id="ARBA00012438"/>
    </source>
</evidence>
<dbReference type="Gene3D" id="3.30.565.10">
    <property type="entry name" value="Histidine kinase-like ATPase, C-terminal domain"/>
    <property type="match status" value="2"/>
</dbReference>
<dbReference type="InterPro" id="IPR036890">
    <property type="entry name" value="HATPase_C_sf"/>
</dbReference>
<dbReference type="Pfam" id="PF06580">
    <property type="entry name" value="His_kinase"/>
    <property type="match status" value="1"/>
</dbReference>
<dbReference type="EMBL" id="CP137624">
    <property type="protein sequence ID" value="WPK13710.1"/>
    <property type="molecule type" value="Genomic_DNA"/>
</dbReference>
<sequence length="1021" mass="116505">MIKKHSHYHKLKVIVIILLFFLLLFFMRYNWVNHLSFSNEVKIQHGIMDFAQIDNSNRFKTILDGEWEFFPNTILISRNNKNTTTPIYANLPEAWDTYIQRKPGSVPHGSYYLKIINAPDSNRLYGLTIPASLSPYSLKVNNEYVGEYGNNTTVPRKPSVDARPITYYFPLQPGDNEIIISGFHTNEHVAGGLTKSLIFGDLHSMEGLKWFSAVTQIIVCAIFLFYLIYTILLFIVGIREKSLLYFAILIFSTFITVIVSSNKILLWYVPINWVWSTKLFFFSYIMTMLWFILFLNELIKNYVNTKLLNILIAFCCTYLLFIVIAPIDYVYSTQIVFYILFFVSPIILAIVIYKVAISRQRGAVILLLMATAISNNSLFIMINRSLTTPYSHYPFDLLIAIIALSGFWFMRYFHISVKSKQLSIKLQQELYRKDEFLSNTSYELRTPLQHMLSIAQSLLAKKEQHDLRLLVTIGHHMSFMLDGLLDLIHLKERTINLQIKPINVQHIATSVGDMFQLTIKGKPINLIVDIPADLPPVLVDENRLIQVFINLIHNAIKFTDRGSITVHAKVKNNQLYISITDTGMGIEKSKQEIIFEPYEQVDAHIKSSRHIGLGLGLSICKEIIEMHDGSITVDSTIGQGTTFTFSLPIAKGLIVEQSEPPTSSMLSKYILLQDDLSAIEQELAVSVNQHTDSANVARILIVDSDPLSLQVLLKVLSTEAYKIDTALNGIEAFEKIYKHSYDLVISDIMLPNMSGYELAKQIREQYSISELPILFLTARQQSEDIRLAFLNGANDYVRKPIEYMELKSRVDALIQVKQSSEERLRFEAAWLQAQIQPHFFFNTLNAIISLHGVDDEKMKDLLLAFGNYLQMSFDFQNVDLVVPLDYELKLVRSYLDIEQIRFGDKIQIVWDIPEGLLLNVPPLSIQTLVENAIRHGILPQRGGGTITIRITESNEEYKILIIDNGIGFDTTRPRKQTSVGLINTEQRLKQLFGTELAVESAIGEGTTIAFTIPKSHISKLS</sequence>
<feature type="modified residue" description="4-aspartylphosphate" evidence="9">
    <location>
        <position position="747"/>
    </location>
</feature>
<evidence type="ECO:0000256" key="9">
    <source>
        <dbReference type="PROSITE-ProRule" id="PRU00169"/>
    </source>
</evidence>
<dbReference type="SUPFAM" id="SSF49785">
    <property type="entry name" value="Galactose-binding domain-like"/>
    <property type="match status" value="1"/>
</dbReference>
<evidence type="ECO:0000256" key="1">
    <source>
        <dbReference type="ARBA" id="ARBA00000085"/>
    </source>
</evidence>
<evidence type="ECO:0000313" key="13">
    <source>
        <dbReference type="EMBL" id="WPK13710.1"/>
    </source>
</evidence>
<dbReference type="SMART" id="SM00388">
    <property type="entry name" value="HisKA"/>
    <property type="match status" value="1"/>
</dbReference>
<dbReference type="InterPro" id="IPR011623">
    <property type="entry name" value="7TMR_DISM_rcpt_extracell_dom1"/>
</dbReference>
<dbReference type="PROSITE" id="PS50110">
    <property type="entry name" value="RESPONSE_REGULATORY"/>
    <property type="match status" value="1"/>
</dbReference>
<evidence type="ECO:0000256" key="5">
    <source>
        <dbReference type="ARBA" id="ARBA00022741"/>
    </source>
</evidence>
<keyword evidence="10" id="KW-1133">Transmembrane helix</keyword>
<accession>A0ABZ0RZX6</accession>
<feature type="transmembrane region" description="Helical" evidence="10">
    <location>
        <begin position="363"/>
        <end position="382"/>
    </location>
</feature>
<dbReference type="EC" id="2.7.13.3" evidence="2"/>
<keyword evidence="6" id="KW-0418">Kinase</keyword>
<dbReference type="InterPro" id="IPR011006">
    <property type="entry name" value="CheY-like_superfamily"/>
</dbReference>
<dbReference type="CDD" id="cd17574">
    <property type="entry name" value="REC_OmpR"/>
    <property type="match status" value="1"/>
</dbReference>
<dbReference type="InterPro" id="IPR008979">
    <property type="entry name" value="Galactose-bd-like_sf"/>
</dbReference>
<dbReference type="SUPFAM" id="SSF55874">
    <property type="entry name" value="ATPase domain of HSP90 chaperone/DNA topoisomerase II/histidine kinase"/>
    <property type="match status" value="2"/>
</dbReference>
<feature type="transmembrane region" description="Helical" evidence="10">
    <location>
        <begin position="273"/>
        <end position="295"/>
    </location>
</feature>
<dbReference type="CDD" id="cd00082">
    <property type="entry name" value="HisKA"/>
    <property type="match status" value="1"/>
</dbReference>
<feature type="domain" description="Response regulatory" evidence="12">
    <location>
        <begin position="698"/>
        <end position="814"/>
    </location>
</feature>
<feature type="transmembrane region" description="Helical" evidence="10">
    <location>
        <begin position="210"/>
        <end position="236"/>
    </location>
</feature>
<gene>
    <name evidence="13" type="ORF">R6U77_08630</name>
</gene>
<dbReference type="PANTHER" id="PTHR43047:SF72">
    <property type="entry name" value="OSMOSENSING HISTIDINE PROTEIN KINASE SLN1"/>
    <property type="match status" value="1"/>
</dbReference>
<dbReference type="GO" id="GO:0005524">
    <property type="term" value="F:ATP binding"/>
    <property type="evidence" value="ECO:0007669"/>
    <property type="project" value="UniProtKB-KW"/>
</dbReference>
<dbReference type="InterPro" id="IPR003661">
    <property type="entry name" value="HisK_dim/P_dom"/>
</dbReference>
<evidence type="ECO:0000256" key="10">
    <source>
        <dbReference type="SAM" id="Phobius"/>
    </source>
</evidence>
<dbReference type="SMART" id="SM00387">
    <property type="entry name" value="HATPase_c"/>
    <property type="match status" value="2"/>
</dbReference>
<keyword evidence="8" id="KW-0902">Two-component regulatory system</keyword>
<dbReference type="Pfam" id="PF02518">
    <property type="entry name" value="HATPase_c"/>
    <property type="match status" value="2"/>
</dbReference>
<feature type="transmembrane region" description="Helical" evidence="10">
    <location>
        <begin position="394"/>
        <end position="413"/>
    </location>
</feature>
<feature type="transmembrane region" description="Helical" evidence="10">
    <location>
        <begin position="12"/>
        <end position="31"/>
    </location>
</feature>
<keyword evidence="10" id="KW-0472">Membrane</keyword>
<dbReference type="InterPro" id="IPR001789">
    <property type="entry name" value="Sig_transdc_resp-reg_receiver"/>
</dbReference>
<dbReference type="InterPro" id="IPR003594">
    <property type="entry name" value="HATPase_dom"/>
</dbReference>
<dbReference type="InterPro" id="IPR004358">
    <property type="entry name" value="Sig_transdc_His_kin-like_C"/>
</dbReference>
<dbReference type="Pfam" id="PF00072">
    <property type="entry name" value="Response_reg"/>
    <property type="match status" value="1"/>
</dbReference>
<dbReference type="Proteomes" id="UP001322664">
    <property type="component" value="Chromosome"/>
</dbReference>
<evidence type="ECO:0000256" key="4">
    <source>
        <dbReference type="ARBA" id="ARBA00022679"/>
    </source>
</evidence>
<proteinExistence type="predicted"/>
<reference evidence="13 14" key="1">
    <citation type="submission" date="2023-09" db="EMBL/GenBank/DDBJ databases">
        <authorList>
            <person name="Page C.A."/>
            <person name="Perez-Diaz I.M."/>
        </authorList>
    </citation>
    <scope>NUCLEOTIDE SEQUENCE [LARGE SCALE GENOMIC DNA]</scope>
    <source>
        <strain evidence="13 14">Ll15</strain>
    </source>
</reference>
<keyword evidence="7 13" id="KW-0067">ATP-binding</keyword>
<name>A0ABZ0RZX6_9BACI</name>
<feature type="transmembrane region" description="Helical" evidence="10">
    <location>
        <begin position="335"/>
        <end position="356"/>
    </location>
</feature>
<evidence type="ECO:0000259" key="12">
    <source>
        <dbReference type="PROSITE" id="PS50110"/>
    </source>
</evidence>
<dbReference type="Pfam" id="PF07695">
    <property type="entry name" value="7TMR-DISM_7TM"/>
    <property type="match status" value="1"/>
</dbReference>
<dbReference type="RefSeq" id="WP_319838166.1">
    <property type="nucleotide sequence ID" value="NZ_CP137624.1"/>
</dbReference>
<dbReference type="SMART" id="SM00448">
    <property type="entry name" value="REC"/>
    <property type="match status" value="1"/>
</dbReference>
<feature type="transmembrane region" description="Helical" evidence="10">
    <location>
        <begin position="243"/>
        <end position="261"/>
    </location>
</feature>
<dbReference type="InterPro" id="IPR010559">
    <property type="entry name" value="Sig_transdc_His_kin_internal"/>
</dbReference>
<evidence type="ECO:0000256" key="6">
    <source>
        <dbReference type="ARBA" id="ARBA00022777"/>
    </source>
</evidence>
<evidence type="ECO:0000313" key="14">
    <source>
        <dbReference type="Proteomes" id="UP001322664"/>
    </source>
</evidence>
<feature type="transmembrane region" description="Helical" evidence="10">
    <location>
        <begin position="307"/>
        <end position="329"/>
    </location>
</feature>
<dbReference type="PANTHER" id="PTHR43047">
    <property type="entry name" value="TWO-COMPONENT HISTIDINE PROTEIN KINASE"/>
    <property type="match status" value="1"/>
</dbReference>
<dbReference type="SUPFAM" id="SSF47384">
    <property type="entry name" value="Homodimeric domain of signal transducing histidine kinase"/>
    <property type="match status" value="1"/>
</dbReference>
<feature type="domain" description="Histidine kinase" evidence="11">
    <location>
        <begin position="439"/>
        <end position="651"/>
    </location>
</feature>
<evidence type="ECO:0000256" key="7">
    <source>
        <dbReference type="ARBA" id="ARBA00022840"/>
    </source>
</evidence>
<dbReference type="InterPro" id="IPR036097">
    <property type="entry name" value="HisK_dim/P_sf"/>
</dbReference>
<keyword evidence="5" id="KW-0547">Nucleotide-binding</keyword>
<dbReference type="CDD" id="cd16922">
    <property type="entry name" value="HATPase_EvgS-ArcB-TorS-like"/>
    <property type="match status" value="1"/>
</dbReference>
<evidence type="ECO:0000259" key="11">
    <source>
        <dbReference type="PROSITE" id="PS50109"/>
    </source>
</evidence>
<keyword evidence="10" id="KW-0812">Transmembrane</keyword>
<keyword evidence="4" id="KW-0808">Transferase</keyword>
<comment type="catalytic activity">
    <reaction evidence="1">
        <text>ATP + protein L-histidine = ADP + protein N-phospho-L-histidine.</text>
        <dbReference type="EC" id="2.7.13.3"/>
    </reaction>
</comment>
<dbReference type="PROSITE" id="PS50109">
    <property type="entry name" value="HIS_KIN"/>
    <property type="match status" value="1"/>
</dbReference>
<dbReference type="PRINTS" id="PR00344">
    <property type="entry name" value="BCTRLSENSOR"/>
</dbReference>
<dbReference type="Gene3D" id="3.40.50.2300">
    <property type="match status" value="1"/>
</dbReference>
<organism evidence="13 14">
    <name type="scientific">Lysinibacillus louembei</name>
    <dbReference type="NCBI Taxonomy" id="1470088"/>
    <lineage>
        <taxon>Bacteria</taxon>
        <taxon>Bacillati</taxon>
        <taxon>Bacillota</taxon>
        <taxon>Bacilli</taxon>
        <taxon>Bacillales</taxon>
        <taxon>Bacillaceae</taxon>
        <taxon>Lysinibacillus</taxon>
    </lineage>
</organism>
<evidence type="ECO:0000256" key="3">
    <source>
        <dbReference type="ARBA" id="ARBA00022553"/>
    </source>
</evidence>
<keyword evidence="14" id="KW-1185">Reference proteome</keyword>
<evidence type="ECO:0000256" key="8">
    <source>
        <dbReference type="ARBA" id="ARBA00023012"/>
    </source>
</evidence>
<dbReference type="Gene3D" id="1.10.287.130">
    <property type="match status" value="1"/>
</dbReference>
<dbReference type="SUPFAM" id="SSF52172">
    <property type="entry name" value="CheY-like"/>
    <property type="match status" value="1"/>
</dbReference>
<dbReference type="InterPro" id="IPR005467">
    <property type="entry name" value="His_kinase_dom"/>
</dbReference>